<keyword evidence="5 8" id="KW-0812">Transmembrane</keyword>
<evidence type="ECO:0000256" key="8">
    <source>
        <dbReference type="SAM" id="Phobius"/>
    </source>
</evidence>
<feature type="transmembrane region" description="Helical" evidence="8">
    <location>
        <begin position="290"/>
        <end position="310"/>
    </location>
</feature>
<sequence>MEQEQHRSFKASWFFKWFINNKVVASLAIVLLFLLNILLLNKVGFIFKPVGEFITVISLPVILAAVFYYLLNPIVDFLEKRRVPRVLTIIVLFLIIAALIAWGLIVAIPNVISGVDNFASSVPHYVNTAQKEINALAKNPHFEQFRPQVDQFAKSIGNQLIDWSKTFSVNAVTTLSHLISKTTSILISLIVFPFVLFYLLRDGQRLNGFITHLLPNDWRKETSKVLHEINSQLSNYVRGQVLVAIAVAIMFMIGLPIIGLRYAVALAITAGFLNLVPFLGSFLAAIPMVIVGLAIGGPLMLVKVIIVLIIEQTLEGRFISPLVLGKQMSIHPITILFVLLTAGQILGVWGVLLAIPFYATLKVIIVHVYEWYREISVLYREETATEEAKE</sequence>
<evidence type="ECO:0000256" key="2">
    <source>
        <dbReference type="ARBA" id="ARBA00009773"/>
    </source>
</evidence>
<comment type="caution">
    <text evidence="9">The sequence shown here is derived from an EMBL/GenBank/DDBJ whole genome shotgun (WGS) entry which is preliminary data.</text>
</comment>
<comment type="similarity">
    <text evidence="2">Belongs to the autoinducer-2 exporter (AI-2E) (TC 2.A.86) family.</text>
</comment>
<evidence type="ECO:0000256" key="3">
    <source>
        <dbReference type="ARBA" id="ARBA00022448"/>
    </source>
</evidence>
<feature type="transmembrane region" description="Helical" evidence="8">
    <location>
        <begin position="178"/>
        <end position="200"/>
    </location>
</feature>
<keyword evidence="4" id="KW-1003">Cell membrane</keyword>
<feature type="transmembrane region" description="Helical" evidence="8">
    <location>
        <begin position="330"/>
        <end position="355"/>
    </location>
</feature>
<feature type="transmembrane region" description="Helical" evidence="8">
    <location>
        <begin position="53"/>
        <end position="71"/>
    </location>
</feature>
<feature type="transmembrane region" description="Helical" evidence="8">
    <location>
        <begin position="83"/>
        <end position="108"/>
    </location>
</feature>
<feature type="transmembrane region" description="Helical" evidence="8">
    <location>
        <begin position="23"/>
        <end position="47"/>
    </location>
</feature>
<dbReference type="AlphaFoldDB" id="A0A084ABG0"/>
<protein>
    <submittedName>
        <fullName evidence="9">Putative permease</fullName>
    </submittedName>
</protein>
<dbReference type="PANTHER" id="PTHR21716">
    <property type="entry name" value="TRANSMEMBRANE PROTEIN"/>
    <property type="match status" value="1"/>
</dbReference>
<keyword evidence="6 8" id="KW-1133">Transmembrane helix</keyword>
<evidence type="ECO:0000256" key="5">
    <source>
        <dbReference type="ARBA" id="ARBA00022692"/>
    </source>
</evidence>
<dbReference type="EMBL" id="AZSI01000030">
    <property type="protein sequence ID" value="KEY62639.1"/>
    <property type="molecule type" value="Genomic_DNA"/>
</dbReference>
<dbReference type="GO" id="GO:0055085">
    <property type="term" value="P:transmembrane transport"/>
    <property type="evidence" value="ECO:0007669"/>
    <property type="project" value="TreeGrafter"/>
</dbReference>
<dbReference type="GO" id="GO:0005886">
    <property type="term" value="C:plasma membrane"/>
    <property type="evidence" value="ECO:0007669"/>
    <property type="project" value="UniProtKB-SubCell"/>
</dbReference>
<evidence type="ECO:0000256" key="7">
    <source>
        <dbReference type="ARBA" id="ARBA00023136"/>
    </source>
</evidence>
<dbReference type="PANTHER" id="PTHR21716:SF53">
    <property type="entry name" value="PERMEASE PERM-RELATED"/>
    <property type="match status" value="1"/>
</dbReference>
<organism evidence="9 10">
    <name type="scientific">Lactococcus cremoris subsp. cremoris GE214</name>
    <dbReference type="NCBI Taxonomy" id="1415168"/>
    <lineage>
        <taxon>Bacteria</taxon>
        <taxon>Bacillati</taxon>
        <taxon>Bacillota</taxon>
        <taxon>Bacilli</taxon>
        <taxon>Lactobacillales</taxon>
        <taxon>Streptococcaceae</taxon>
        <taxon>Lactococcus</taxon>
        <taxon>Lactococcus cremoris subsp. cremoris</taxon>
    </lineage>
</organism>
<dbReference type="PATRIC" id="fig|1415168.3.peg.1273"/>
<accession>A0A084ABG0</accession>
<comment type="subcellular location">
    <subcellularLocation>
        <location evidence="1">Cell membrane</location>
        <topology evidence="1">Multi-pass membrane protein</topology>
    </subcellularLocation>
</comment>
<evidence type="ECO:0000256" key="6">
    <source>
        <dbReference type="ARBA" id="ARBA00022989"/>
    </source>
</evidence>
<keyword evidence="7 8" id="KW-0472">Membrane</keyword>
<dbReference type="Pfam" id="PF01594">
    <property type="entry name" value="AI-2E_transport"/>
    <property type="match status" value="1"/>
</dbReference>
<evidence type="ECO:0000313" key="10">
    <source>
        <dbReference type="Proteomes" id="UP000028401"/>
    </source>
</evidence>
<keyword evidence="3" id="KW-0813">Transport</keyword>
<name>A0A084ABG0_LACLC</name>
<dbReference type="RefSeq" id="WP_011835187.1">
    <property type="nucleotide sequence ID" value="NZ_AZSI01000030.1"/>
</dbReference>
<feature type="transmembrane region" description="Helical" evidence="8">
    <location>
        <begin position="264"/>
        <end position="283"/>
    </location>
</feature>
<dbReference type="Proteomes" id="UP000028401">
    <property type="component" value="Unassembled WGS sequence"/>
</dbReference>
<evidence type="ECO:0000256" key="1">
    <source>
        <dbReference type="ARBA" id="ARBA00004651"/>
    </source>
</evidence>
<gene>
    <name evidence="9" type="ORF">U725_01192</name>
</gene>
<proteinExistence type="inferred from homology"/>
<reference evidence="9 10" key="1">
    <citation type="submission" date="2014-06" db="EMBL/GenBank/DDBJ databases">
        <title>Draft genome sequence of the putrescine producing strain Lactococcus lactis subsp cremoris GE214.</title>
        <authorList>
            <person name="Ladero V."/>
            <person name="Linares D.M."/>
            <person name="del Rio B."/>
            <person name="Mayo B."/>
            <person name="Martin M.C."/>
            <person name="Fernandez M."/>
            <person name="Alvarez M.A."/>
        </authorList>
    </citation>
    <scope>NUCLEOTIDE SEQUENCE [LARGE SCALE GENOMIC DNA]</scope>
    <source>
        <strain evidence="9 10">GE214</strain>
    </source>
</reference>
<feature type="transmembrane region" description="Helical" evidence="8">
    <location>
        <begin position="241"/>
        <end position="258"/>
    </location>
</feature>
<evidence type="ECO:0000256" key="4">
    <source>
        <dbReference type="ARBA" id="ARBA00022475"/>
    </source>
</evidence>
<evidence type="ECO:0000313" key="9">
    <source>
        <dbReference type="EMBL" id="KEY62639.1"/>
    </source>
</evidence>
<dbReference type="InterPro" id="IPR002549">
    <property type="entry name" value="AI-2E-like"/>
</dbReference>